<evidence type="ECO:0000313" key="3">
    <source>
        <dbReference type="Proteomes" id="UP001459105"/>
    </source>
</evidence>
<dbReference type="EMBL" id="PP438412">
    <property type="protein sequence ID" value="XAI95533.1"/>
    <property type="molecule type" value="Genomic_DNA"/>
</dbReference>
<proteinExistence type="predicted"/>
<evidence type="ECO:0000256" key="1">
    <source>
        <dbReference type="SAM" id="MobiDB-lite"/>
    </source>
</evidence>
<sequence length="256" mass="28973">MQPDTDTLKKIRMYATCIANYGDLPSNKLAPDQSDELLRARSFLAKHAREVLESLVGDLDAYFLFDSELFGFEIDLNTHTMPQIEKVLRRTEPPKLELSNGGALKYTLNNLYASLTELSGVYEELAGARAYVTELSKHIEGVFKAVVSTSNEWRGASLMCVYTHQDTKRKIALLAKYHTKVRHRIESLQTALTIVSRHITLDQHLHDASSRVDDENTYVPRKKSSSSDMTPIRREPKSNSTRSAQSVLDRLKSKSQ</sequence>
<evidence type="ECO:0000313" key="2">
    <source>
        <dbReference type="EMBL" id="XAI95533.1"/>
    </source>
</evidence>
<dbReference type="Proteomes" id="UP001459105">
    <property type="component" value="Segment"/>
</dbReference>
<protein>
    <submittedName>
        <fullName evidence="2">Uncharacterized protein</fullName>
    </submittedName>
</protein>
<reference evidence="2" key="1">
    <citation type="submission" date="2024-03" db="EMBL/GenBank/DDBJ databases">
        <authorList>
            <person name="Lin W."/>
            <person name="Li D."/>
            <person name="Tong Y."/>
        </authorList>
    </citation>
    <scope>NUCLEOTIDE SEQUENCE</scope>
</reference>
<accession>A0AAX4QGQ0</accession>
<feature type="region of interest" description="Disordered" evidence="1">
    <location>
        <begin position="210"/>
        <end position="256"/>
    </location>
</feature>
<organism evidence="2 3">
    <name type="scientific">Microcystis phage Mvi-JY20</name>
    <dbReference type="NCBI Taxonomy" id="3128146"/>
    <lineage>
        <taxon>Viruses</taxon>
        <taxon>Duplodnaviria</taxon>
        <taxon>Heunggongvirae</taxon>
        <taxon>Uroviricota</taxon>
        <taxon>Caudoviricetes</taxon>
    </lineage>
</organism>
<name>A0AAX4QGQ0_9CAUD</name>